<dbReference type="OrthoDB" id="4869960at2759"/>
<accession>A0A8S1WEC4</accession>
<keyword evidence="2" id="KW-1185">Reference proteome</keyword>
<evidence type="ECO:0000313" key="1">
    <source>
        <dbReference type="EMBL" id="CAD8184276.1"/>
    </source>
</evidence>
<evidence type="ECO:0000313" key="2">
    <source>
        <dbReference type="Proteomes" id="UP000689195"/>
    </source>
</evidence>
<dbReference type="AlphaFoldDB" id="A0A8S1WEC4"/>
<proteinExistence type="predicted"/>
<protein>
    <submittedName>
        <fullName evidence="1">Uncharacterized protein</fullName>
    </submittedName>
</protein>
<reference evidence="1" key="1">
    <citation type="submission" date="2021-01" db="EMBL/GenBank/DDBJ databases">
        <authorList>
            <consortium name="Genoscope - CEA"/>
            <person name="William W."/>
        </authorList>
    </citation>
    <scope>NUCLEOTIDE SEQUENCE</scope>
</reference>
<gene>
    <name evidence="1" type="ORF">PPENT_87.1.T0820231</name>
</gene>
<comment type="caution">
    <text evidence="1">The sequence shown here is derived from an EMBL/GenBank/DDBJ whole genome shotgun (WGS) entry which is preliminary data.</text>
</comment>
<dbReference type="Proteomes" id="UP000689195">
    <property type="component" value="Unassembled WGS sequence"/>
</dbReference>
<dbReference type="EMBL" id="CAJJDO010000082">
    <property type="protein sequence ID" value="CAD8184276.1"/>
    <property type="molecule type" value="Genomic_DNA"/>
</dbReference>
<name>A0A8S1WEC4_9CILI</name>
<organism evidence="1 2">
    <name type="scientific">Paramecium pentaurelia</name>
    <dbReference type="NCBI Taxonomy" id="43138"/>
    <lineage>
        <taxon>Eukaryota</taxon>
        <taxon>Sar</taxon>
        <taxon>Alveolata</taxon>
        <taxon>Ciliophora</taxon>
        <taxon>Intramacronucleata</taxon>
        <taxon>Oligohymenophorea</taxon>
        <taxon>Peniculida</taxon>
        <taxon>Parameciidae</taxon>
        <taxon>Paramecium</taxon>
    </lineage>
</organism>
<sequence>MKENCTSDSQILVMEGSNKTQWNIRQRISVDQWRYRLFFINNHVFTFQPIEAALQLQGSAHIHIFIYNTQKEQYLKSKTLLIQGGGQHCRPQIPQLYLDSINLLLSKMVIIQTLIDSNSHPPNLIWNGFIYKFQLQNSREIDLPIKIL</sequence>